<dbReference type="EMBL" id="CAJVPU010000924">
    <property type="protein sequence ID" value="CAG8466383.1"/>
    <property type="molecule type" value="Genomic_DNA"/>
</dbReference>
<sequence>NWDDYPIKDLVYFWNNFQSEIPELALFASRIMSIPPTSVDSERFWLVISNIYTPQWNRLTNDHAFKLTCIQWHMAQKENISLKQKEIDNLSQILQQDITMSNSEVSREKSSSINILSINSETGNSEKNYEDESQNLEESRNSQKLEESENSGNPEEEKMKTIENIDILDSNDQNAYCEVVSEYSQVVSYNENVLENWLLFDKLDNI</sequence>
<protein>
    <submittedName>
        <fullName evidence="1">10337_t:CDS:1</fullName>
    </submittedName>
</protein>
<name>A0ACA9KDM5_9GLOM</name>
<comment type="caution">
    <text evidence="1">The sequence shown here is derived from an EMBL/GenBank/DDBJ whole genome shotgun (WGS) entry which is preliminary data.</text>
</comment>
<reference evidence="1" key="1">
    <citation type="submission" date="2021-06" db="EMBL/GenBank/DDBJ databases">
        <authorList>
            <person name="Kallberg Y."/>
            <person name="Tangrot J."/>
            <person name="Rosling A."/>
        </authorList>
    </citation>
    <scope>NUCLEOTIDE SEQUENCE</scope>
    <source>
        <strain evidence="1">IL203A</strain>
    </source>
</reference>
<evidence type="ECO:0000313" key="1">
    <source>
        <dbReference type="EMBL" id="CAG8466383.1"/>
    </source>
</evidence>
<accession>A0ACA9KDM5</accession>
<keyword evidence="2" id="KW-1185">Reference proteome</keyword>
<organism evidence="1 2">
    <name type="scientific">Dentiscutata heterogama</name>
    <dbReference type="NCBI Taxonomy" id="1316150"/>
    <lineage>
        <taxon>Eukaryota</taxon>
        <taxon>Fungi</taxon>
        <taxon>Fungi incertae sedis</taxon>
        <taxon>Mucoromycota</taxon>
        <taxon>Glomeromycotina</taxon>
        <taxon>Glomeromycetes</taxon>
        <taxon>Diversisporales</taxon>
        <taxon>Gigasporaceae</taxon>
        <taxon>Dentiscutata</taxon>
    </lineage>
</organism>
<proteinExistence type="predicted"/>
<evidence type="ECO:0000313" key="2">
    <source>
        <dbReference type="Proteomes" id="UP000789702"/>
    </source>
</evidence>
<gene>
    <name evidence="1" type="ORF">DHETER_LOCUS1514</name>
</gene>
<feature type="non-terminal residue" evidence="1">
    <location>
        <position position="1"/>
    </location>
</feature>
<dbReference type="Proteomes" id="UP000789702">
    <property type="component" value="Unassembled WGS sequence"/>
</dbReference>